<name>A0A6V7DSA8_9XANT</name>
<reference evidence="2 4" key="2">
    <citation type="submission" date="2023-10" db="EMBL/GenBank/DDBJ databases">
        <title>A new tool for lettuce pathogen research.</title>
        <authorList>
            <person name="Horton K.N."/>
            <person name="Cseke L.J."/>
            <person name="Badiwe M."/>
            <person name="Tesfaye D."/>
            <person name="Klein A."/>
            <person name="Su J."/>
            <person name="Potnis N."/>
            <person name="Gassmann W."/>
        </authorList>
    </citation>
    <scope>NUCLEOTIDE SEQUENCE [LARGE SCALE GENOMIC DNA]</scope>
    <source>
        <strain evidence="2 4">JSKH1901</strain>
    </source>
</reference>
<dbReference type="EMBL" id="LR828257">
    <property type="protein sequence ID" value="CAD0339735.1"/>
    <property type="molecule type" value="Genomic_DNA"/>
</dbReference>
<protein>
    <submittedName>
        <fullName evidence="1">Uncharacterized protein</fullName>
    </submittedName>
</protein>
<dbReference type="AlphaFoldDB" id="A0A6V7DSA8"/>
<dbReference type="EMBL" id="JAWMQI010000068">
    <property type="protein sequence ID" value="MDV7249904.1"/>
    <property type="molecule type" value="Genomic_DNA"/>
</dbReference>
<proteinExistence type="predicted"/>
<gene>
    <name evidence="1" type="ORF">CFBP498_26770</name>
    <name evidence="2" type="ORF">R4K57_16130</name>
</gene>
<dbReference type="Proteomes" id="UP001187425">
    <property type="component" value="Unassembled WGS sequence"/>
</dbReference>
<accession>A0A6V7DSA8</accession>
<dbReference type="EMBL" id="LR828257">
    <property type="protein sequence ID" value="CAD0339742.1"/>
    <property type="molecule type" value="Genomic_DNA"/>
</dbReference>
<organism evidence="1 3">
    <name type="scientific">Xanthomonas hortorum pv. vitians</name>
    <dbReference type="NCBI Taxonomy" id="83224"/>
    <lineage>
        <taxon>Bacteria</taxon>
        <taxon>Pseudomonadati</taxon>
        <taxon>Pseudomonadota</taxon>
        <taxon>Gammaproteobacteria</taxon>
        <taxon>Lysobacterales</taxon>
        <taxon>Lysobacteraceae</taxon>
        <taxon>Xanthomonas</taxon>
    </lineage>
</organism>
<keyword evidence="3" id="KW-1185">Reference proteome</keyword>
<reference evidence="1 3" key="1">
    <citation type="submission" date="2020-07" db="EMBL/GenBank/DDBJ databases">
        <authorList>
            <person name="Pothier F. J."/>
        </authorList>
    </citation>
    <scope>NUCLEOTIDE SEQUENCE [LARGE SCALE GENOMIC DNA]</scope>
    <source>
        <strain evidence="1 3">CFBP 498</strain>
    </source>
</reference>
<evidence type="ECO:0000313" key="1">
    <source>
        <dbReference type="EMBL" id="CAD0339735.1"/>
    </source>
</evidence>
<evidence type="ECO:0000313" key="2">
    <source>
        <dbReference type="EMBL" id="MDV7249904.1"/>
    </source>
</evidence>
<dbReference type="RefSeq" id="WP_180313731.1">
    <property type="nucleotide sequence ID" value="NZ_JAJTZO010000079.1"/>
</dbReference>
<evidence type="ECO:0000313" key="3">
    <source>
        <dbReference type="Proteomes" id="UP000515406"/>
    </source>
</evidence>
<dbReference type="Proteomes" id="UP000515406">
    <property type="component" value="Chromosome"/>
</dbReference>
<sequence length="161" mass="18429">MSTKRQRLQNIIKLYKQRTGNSSVVMQDVAKFAAEMGWQLPKPRDPIDVLAEELSKAAREEVRKDEVTGRPYRANLAVTTAKPDGTQFTFWTDIDEAPRHVAHRSFTQRRDQMIGDALQLTFDATHWNRVHSEEDPIVMVLDFSDDVAERLTAMDVEDKAA</sequence>
<evidence type="ECO:0000313" key="4">
    <source>
        <dbReference type="Proteomes" id="UP001187425"/>
    </source>
</evidence>